<protein>
    <submittedName>
        <fullName evidence="1">Uncharacterized protein</fullName>
    </submittedName>
</protein>
<name>A0AAV9C529_ACOCL</name>
<accession>A0AAV9C529</accession>
<gene>
    <name evidence="1" type="ORF">QJS10_CPB21g01605</name>
</gene>
<sequence>MVQSRSNIKPEDICSDEPQRDYVPLTKHSCTHRRTGATHADRFRDDFFHPHTESTQFRIRFAVGLSSHGGNLYLKKFNTEQNTKGIDAYSTNNVTLLYSLEGLDDLDWERLLALQ</sequence>
<evidence type="ECO:0000313" key="1">
    <source>
        <dbReference type="EMBL" id="KAK1283429.1"/>
    </source>
</evidence>
<dbReference type="AlphaFoldDB" id="A0AAV9C529"/>
<proteinExistence type="predicted"/>
<keyword evidence="2" id="KW-1185">Reference proteome</keyword>
<comment type="caution">
    <text evidence="1">The sequence shown here is derived from an EMBL/GenBank/DDBJ whole genome shotgun (WGS) entry which is preliminary data.</text>
</comment>
<evidence type="ECO:0000313" key="2">
    <source>
        <dbReference type="Proteomes" id="UP001180020"/>
    </source>
</evidence>
<reference evidence="1" key="1">
    <citation type="journal article" date="2023" name="Nat. Commun.">
        <title>Diploid and tetraploid genomes of Acorus and the evolution of monocots.</title>
        <authorList>
            <person name="Ma L."/>
            <person name="Liu K.W."/>
            <person name="Li Z."/>
            <person name="Hsiao Y.Y."/>
            <person name="Qi Y."/>
            <person name="Fu T."/>
            <person name="Tang G.D."/>
            <person name="Zhang D."/>
            <person name="Sun W.H."/>
            <person name="Liu D.K."/>
            <person name="Li Y."/>
            <person name="Chen G.Z."/>
            <person name="Liu X.D."/>
            <person name="Liao X.Y."/>
            <person name="Jiang Y.T."/>
            <person name="Yu X."/>
            <person name="Hao Y."/>
            <person name="Huang J."/>
            <person name="Zhao X.W."/>
            <person name="Ke S."/>
            <person name="Chen Y.Y."/>
            <person name="Wu W.L."/>
            <person name="Hsu J.L."/>
            <person name="Lin Y.F."/>
            <person name="Huang M.D."/>
            <person name="Li C.Y."/>
            <person name="Huang L."/>
            <person name="Wang Z.W."/>
            <person name="Zhao X."/>
            <person name="Zhong W.Y."/>
            <person name="Peng D.H."/>
            <person name="Ahmad S."/>
            <person name="Lan S."/>
            <person name="Zhang J.S."/>
            <person name="Tsai W.C."/>
            <person name="Van de Peer Y."/>
            <person name="Liu Z.J."/>
        </authorList>
    </citation>
    <scope>NUCLEOTIDE SEQUENCE</scope>
    <source>
        <strain evidence="1">CP</strain>
    </source>
</reference>
<organism evidence="1 2">
    <name type="scientific">Acorus calamus</name>
    <name type="common">Sweet flag</name>
    <dbReference type="NCBI Taxonomy" id="4465"/>
    <lineage>
        <taxon>Eukaryota</taxon>
        <taxon>Viridiplantae</taxon>
        <taxon>Streptophyta</taxon>
        <taxon>Embryophyta</taxon>
        <taxon>Tracheophyta</taxon>
        <taxon>Spermatophyta</taxon>
        <taxon>Magnoliopsida</taxon>
        <taxon>Liliopsida</taxon>
        <taxon>Acoraceae</taxon>
        <taxon>Acorus</taxon>
    </lineage>
</organism>
<dbReference type="Proteomes" id="UP001180020">
    <property type="component" value="Unassembled WGS sequence"/>
</dbReference>
<dbReference type="EMBL" id="JAUJYO010000021">
    <property type="protein sequence ID" value="KAK1283429.1"/>
    <property type="molecule type" value="Genomic_DNA"/>
</dbReference>
<reference evidence="1" key="2">
    <citation type="submission" date="2023-06" db="EMBL/GenBank/DDBJ databases">
        <authorList>
            <person name="Ma L."/>
            <person name="Liu K.-W."/>
            <person name="Li Z."/>
            <person name="Hsiao Y.-Y."/>
            <person name="Qi Y."/>
            <person name="Fu T."/>
            <person name="Tang G."/>
            <person name="Zhang D."/>
            <person name="Sun W.-H."/>
            <person name="Liu D.-K."/>
            <person name="Li Y."/>
            <person name="Chen G.-Z."/>
            <person name="Liu X.-D."/>
            <person name="Liao X.-Y."/>
            <person name="Jiang Y.-T."/>
            <person name="Yu X."/>
            <person name="Hao Y."/>
            <person name="Huang J."/>
            <person name="Zhao X.-W."/>
            <person name="Ke S."/>
            <person name="Chen Y.-Y."/>
            <person name="Wu W.-L."/>
            <person name="Hsu J.-L."/>
            <person name="Lin Y.-F."/>
            <person name="Huang M.-D."/>
            <person name="Li C.-Y."/>
            <person name="Huang L."/>
            <person name="Wang Z.-W."/>
            <person name="Zhao X."/>
            <person name="Zhong W.-Y."/>
            <person name="Peng D.-H."/>
            <person name="Ahmad S."/>
            <person name="Lan S."/>
            <person name="Zhang J.-S."/>
            <person name="Tsai W.-C."/>
            <person name="Van De Peer Y."/>
            <person name="Liu Z.-J."/>
        </authorList>
    </citation>
    <scope>NUCLEOTIDE SEQUENCE</scope>
    <source>
        <strain evidence="1">CP</strain>
        <tissue evidence="1">Leaves</tissue>
    </source>
</reference>